<reference evidence="1" key="1">
    <citation type="submission" date="2022-11" db="EMBL/GenBank/DDBJ databases">
        <authorList>
            <person name="Kamali M."/>
            <person name="Peak L."/>
            <person name="Go Y.Y."/>
            <person name="Balasuriya U.B.R."/>
            <person name="Carossino M."/>
        </authorList>
    </citation>
    <scope>NUCLEOTIDE SEQUENCE</scope>
    <source>
        <strain evidence="1">4524</strain>
    </source>
</reference>
<accession>A0A9X4G5L3</accession>
<evidence type="ECO:0000313" key="1">
    <source>
        <dbReference type="EMBL" id="MDE8035418.1"/>
    </source>
</evidence>
<dbReference type="Gene3D" id="3.40.50.11120">
    <property type="entry name" value="Sialyltransferase, N-terminal GT-B Rossman nucleotide-binding domain"/>
    <property type="match status" value="1"/>
</dbReference>
<comment type="caution">
    <text evidence="1">The sequence shown here is derived from an EMBL/GenBank/DDBJ whole genome shotgun (WGS) entry which is preliminary data.</text>
</comment>
<keyword evidence="2" id="KW-1185">Reference proteome</keyword>
<dbReference type="InterPro" id="IPR043078">
    <property type="entry name" value="Sialyltransferase_N"/>
</dbReference>
<dbReference type="EMBL" id="JAPHVQ010000009">
    <property type="protein sequence ID" value="MDE8035418.1"/>
    <property type="molecule type" value="Genomic_DNA"/>
</dbReference>
<reference evidence="1" key="2">
    <citation type="journal article" date="2023" name="Pathogens">
        <title>Pathological Features and Genomic Characterization of an Actinobacillus equuli subsp. equuli Bearing Unique Virulence-Associated Genes from an Adult Horse with Pleuropneumonia.</title>
        <authorList>
            <person name="Kamali M."/>
            <person name="Carossino M."/>
            <person name="Del Piero F."/>
            <person name="Peak L."/>
            <person name="Mitchell M.S."/>
            <person name="Willette J."/>
            <person name="Baker R."/>
            <person name="Li F."/>
            <person name="Kenez A."/>
            <person name="Balasuriya U.B.R."/>
            <person name="Go Y.Y."/>
        </authorList>
    </citation>
    <scope>NUCLEOTIDE SEQUENCE</scope>
    <source>
        <strain evidence="1">4524</strain>
    </source>
</reference>
<dbReference type="SUPFAM" id="SSF53756">
    <property type="entry name" value="UDP-Glycosyltransferase/glycogen phosphorylase"/>
    <property type="match status" value="1"/>
</dbReference>
<name>A0A9X4G5L3_ACTEU</name>
<dbReference type="Pfam" id="PF11477">
    <property type="entry name" value="PM0188"/>
    <property type="match status" value="1"/>
</dbReference>
<dbReference type="RefSeq" id="WP_275218294.1">
    <property type="nucleotide sequence ID" value="NZ_JAPHVQ010000009.1"/>
</dbReference>
<dbReference type="Proteomes" id="UP001142444">
    <property type="component" value="Unassembled WGS sequence"/>
</dbReference>
<proteinExistence type="predicted"/>
<dbReference type="AlphaFoldDB" id="A0A9X4G5L3"/>
<dbReference type="InterPro" id="IPR021574">
    <property type="entry name" value="PM0188"/>
</dbReference>
<organism evidence="1 2">
    <name type="scientific">Actinobacillus equuli subsp. equuli</name>
    <dbReference type="NCBI Taxonomy" id="202947"/>
    <lineage>
        <taxon>Bacteria</taxon>
        <taxon>Pseudomonadati</taxon>
        <taxon>Pseudomonadota</taxon>
        <taxon>Gammaproteobacteria</taxon>
        <taxon>Pasteurellales</taxon>
        <taxon>Pasteurellaceae</taxon>
        <taxon>Actinobacillus</taxon>
    </lineage>
</organism>
<protein>
    <recommendedName>
        <fullName evidence="3">Sialyltransferase PMO188</fullName>
    </recommendedName>
</protein>
<dbReference type="Gene3D" id="3.40.50.11110">
    <property type="entry name" value="Sialyltransferase, C-terminal GT-B Rossman nucleotide-binding domain"/>
    <property type="match status" value="1"/>
</dbReference>
<evidence type="ECO:0008006" key="3">
    <source>
        <dbReference type="Google" id="ProtNLM"/>
    </source>
</evidence>
<gene>
    <name evidence="1" type="ORF">OQ257_09625</name>
</gene>
<sequence>MENTTQVQAIDIYIDFATVPSLSYFLHFLKHKHDHQRLRLFSLARFEIPETIIERYEEGIIQFSRNVAHNVDPLLEQLRTILSQEGKQFELHLHLNLLHSVEMFLNLSPTYTKYKDKVSKVVLHLYDDGSEGVMSQYQLQQSNSLAQDLASTKASLVSLFEIGEGSFTHIDLIRYVWNAVFETHYYLLSDHFLVHEKLQPLKAELGNYQLLNFAAYRNLSGEDLLWLKQILKIDVELEVLMQKLTAQPVYFFSGTTFFNISFEDKQRLADIHAILIREHLDPNSQLFIGEPYLFVFKGHPNSPEINQALREYYSDVIFLPDNIPFEVLALFGFVPEKIGGFASTLHVNSEKRKLANLFFLTSAEEQERNRSDGYIKQYALAQTMIEMQLVSQEQVYYCSFSA</sequence>
<evidence type="ECO:0000313" key="2">
    <source>
        <dbReference type="Proteomes" id="UP001142444"/>
    </source>
</evidence>